<keyword evidence="1" id="KW-1133">Transmembrane helix</keyword>
<feature type="transmembrane region" description="Helical" evidence="1">
    <location>
        <begin position="176"/>
        <end position="196"/>
    </location>
</feature>
<keyword evidence="1" id="KW-0472">Membrane</keyword>
<protein>
    <recommendedName>
        <fullName evidence="4">ABC transporter permease</fullName>
    </recommendedName>
</protein>
<accession>A0ABQ6G3F1</accession>
<name>A0ABQ6G3F1_9CHLR</name>
<feature type="transmembrane region" description="Helical" evidence="1">
    <location>
        <begin position="236"/>
        <end position="263"/>
    </location>
</feature>
<keyword evidence="1" id="KW-0812">Transmembrane</keyword>
<organism evidence="2 3">
    <name type="scientific">Dictyobacter halimunensis</name>
    <dbReference type="NCBI Taxonomy" id="3026934"/>
    <lineage>
        <taxon>Bacteria</taxon>
        <taxon>Bacillati</taxon>
        <taxon>Chloroflexota</taxon>
        <taxon>Ktedonobacteria</taxon>
        <taxon>Ktedonobacterales</taxon>
        <taxon>Dictyobacteraceae</taxon>
        <taxon>Dictyobacter</taxon>
    </lineage>
</organism>
<evidence type="ECO:0000313" key="3">
    <source>
        <dbReference type="Proteomes" id="UP001344906"/>
    </source>
</evidence>
<feature type="transmembrane region" description="Helical" evidence="1">
    <location>
        <begin position="101"/>
        <end position="125"/>
    </location>
</feature>
<dbReference type="RefSeq" id="WP_338255916.1">
    <property type="nucleotide sequence ID" value="NZ_BSRI01000002.1"/>
</dbReference>
<comment type="caution">
    <text evidence="2">The sequence shown here is derived from an EMBL/GenBank/DDBJ whole genome shotgun (WGS) entry which is preliminary data.</text>
</comment>
<proteinExistence type="predicted"/>
<reference evidence="2 3" key="1">
    <citation type="submission" date="2023-02" db="EMBL/GenBank/DDBJ databases">
        <title>Dictyobacter halimunensis sp. nov., a new member of the class Ktedonobacteria from forest soil in a geothermal area.</title>
        <authorList>
            <person name="Rachmania M.K."/>
            <person name="Ningsih F."/>
            <person name="Sakai Y."/>
            <person name="Yabe S."/>
            <person name="Yokota A."/>
            <person name="Sjamsuridzal W."/>
        </authorList>
    </citation>
    <scope>NUCLEOTIDE SEQUENCE [LARGE SCALE GENOMIC DNA]</scope>
    <source>
        <strain evidence="2 3">S3.2.2.5</strain>
    </source>
</reference>
<evidence type="ECO:0000313" key="2">
    <source>
        <dbReference type="EMBL" id="GLV59323.1"/>
    </source>
</evidence>
<feature type="transmembrane region" description="Helical" evidence="1">
    <location>
        <begin position="202"/>
        <end position="224"/>
    </location>
</feature>
<evidence type="ECO:0008006" key="4">
    <source>
        <dbReference type="Google" id="ProtNLM"/>
    </source>
</evidence>
<gene>
    <name evidence="2" type="ORF">KDH_61500</name>
</gene>
<keyword evidence="3" id="KW-1185">Reference proteome</keyword>
<feature type="transmembrane region" description="Helical" evidence="1">
    <location>
        <begin position="283"/>
        <end position="306"/>
    </location>
</feature>
<sequence length="313" mass="34084">MARHRLSPRGMRRIVAFSAWLYTFFLRVYPAPFRRDFGSRMVQVFRDSCRDTLRQHGLAAIIPLWLHTLSDLISNACLERWQQLQEGARAMVNTQHFPRRLWIALTTTIIAFAVSLVASLNLYLIEDSSPLTQAAYSASTLLRVSYDGIYVSALASGVAMCAIAGYALLQRTMPVMIGLALVGLVVVLGGFGGLIVRHPTSFLFLFAAFVVLTLVSLLVGRGAATRTEPVLGRRAALILGACVSVGSLLFVNVVSQIVHILLLNPVSHPLYMQGMITGTHINFSLAAMGIALVTLLACAVSLSNAFRAPSQQL</sequence>
<evidence type="ECO:0000256" key="1">
    <source>
        <dbReference type="SAM" id="Phobius"/>
    </source>
</evidence>
<dbReference type="EMBL" id="BSRI01000002">
    <property type="protein sequence ID" value="GLV59323.1"/>
    <property type="molecule type" value="Genomic_DNA"/>
</dbReference>
<feature type="transmembrane region" description="Helical" evidence="1">
    <location>
        <begin position="149"/>
        <end position="169"/>
    </location>
</feature>
<dbReference type="Proteomes" id="UP001344906">
    <property type="component" value="Unassembled WGS sequence"/>
</dbReference>